<proteinExistence type="predicted"/>
<gene>
    <name evidence="2" type="ORF">PCOR1329_LOCUS71249</name>
</gene>
<protein>
    <submittedName>
        <fullName evidence="2">Uncharacterized protein</fullName>
    </submittedName>
</protein>
<reference evidence="2" key="1">
    <citation type="submission" date="2023-10" db="EMBL/GenBank/DDBJ databases">
        <authorList>
            <person name="Chen Y."/>
            <person name="Shah S."/>
            <person name="Dougan E. K."/>
            <person name="Thang M."/>
            <person name="Chan C."/>
        </authorList>
    </citation>
    <scope>NUCLEOTIDE SEQUENCE [LARGE SCALE GENOMIC DNA]</scope>
</reference>
<comment type="caution">
    <text evidence="2">The sequence shown here is derived from an EMBL/GenBank/DDBJ whole genome shotgun (WGS) entry which is preliminary data.</text>
</comment>
<name>A0ABN9WWN7_9DINO</name>
<feature type="compositionally biased region" description="Low complexity" evidence="1">
    <location>
        <begin position="1378"/>
        <end position="1390"/>
    </location>
</feature>
<feature type="region of interest" description="Disordered" evidence="1">
    <location>
        <begin position="379"/>
        <end position="446"/>
    </location>
</feature>
<dbReference type="Proteomes" id="UP001189429">
    <property type="component" value="Unassembled WGS sequence"/>
</dbReference>
<feature type="compositionally biased region" description="Basic and acidic residues" evidence="1">
    <location>
        <begin position="423"/>
        <end position="437"/>
    </location>
</feature>
<feature type="compositionally biased region" description="Basic and acidic residues" evidence="1">
    <location>
        <begin position="1547"/>
        <end position="1562"/>
    </location>
</feature>
<dbReference type="EMBL" id="CAUYUJ010019449">
    <property type="protein sequence ID" value="CAK0891257.1"/>
    <property type="molecule type" value="Genomic_DNA"/>
</dbReference>
<evidence type="ECO:0000313" key="3">
    <source>
        <dbReference type="Proteomes" id="UP001189429"/>
    </source>
</evidence>
<organism evidence="2 3">
    <name type="scientific">Prorocentrum cordatum</name>
    <dbReference type="NCBI Taxonomy" id="2364126"/>
    <lineage>
        <taxon>Eukaryota</taxon>
        <taxon>Sar</taxon>
        <taxon>Alveolata</taxon>
        <taxon>Dinophyceae</taxon>
        <taxon>Prorocentrales</taxon>
        <taxon>Prorocentraceae</taxon>
        <taxon>Prorocentrum</taxon>
    </lineage>
</organism>
<feature type="region of interest" description="Disordered" evidence="1">
    <location>
        <begin position="1333"/>
        <end position="1399"/>
    </location>
</feature>
<accession>A0ABN9WWN7</accession>
<evidence type="ECO:0000256" key="1">
    <source>
        <dbReference type="SAM" id="MobiDB-lite"/>
    </source>
</evidence>
<evidence type="ECO:0000313" key="2">
    <source>
        <dbReference type="EMBL" id="CAK0891257.1"/>
    </source>
</evidence>
<sequence length="1586" mass="169033">MGDLGSFLGALDGASAHEAGWLEATVTALKGQGVATIADLEGAAFEDFSFADKELDAAQKRLVRAGIAAASTPAPVAGGSAAAAPPAPSAAENAAALLAALKTGTSEAQAISTRSRARVAPRGAFAGALARARWFSHLVPCAGSSDMLDALNAEVLKRQKKESSEEARVFLYSDIRKWVPEWARSGPRDFEEEADGSSGASKDIRDLAKEVAAVKKGPEKKAYLTLCQWQLAWNRRHLPVARPPRAPACYRAARGRYMVALVATGQLTWAEVQAHRDNCLKVAVQAARARFLVALCSPRVAAQAAASKRRVHLGIVCDEEARKARPCVRACAAPCVCAGAWQLWAEQLRSGGPDFKLGKTILRVDPRALQLARDACDKEDGATHATAPAARAPEKARGAGGASQPWRAAQSWSSGSWGSDWPKGQKRERSWGSDWKKKDPHSRAGTCRVRCCRGGRFAFRAALRVPGLAAASLGGACGGVPRGSVRSEGAFRYALAPWPQFRSDWSRRCSDSAWRDICVAAGGCSGGDAEKLTFLARALDGDPALWGKWRPAAASALPPTAAEAVRWAAQTAPADVVAFREGCVEFFRTGAPLVGELPRSGHGSPEVFPPRLGIAELLGNAESTNRDISCGLRDGAHGDAILRKTRDEAELGRISCPVPLRDVCLDGAVIAPRFAVEQLREDGSSKLRLVDDMTKARINEATRPQERLHHDAVDALFEAARIFQEVAGRAPALWPLYAQSHRGASKAHEPLMLALQWWREVLAMDLCQARPWADKARPRATLFADASGQPPCVAAVLVTATGIRFTSMVVPDSLMASFQRRRDNQIQGLELLSIALGMCTFAGIAFACDCPRRRAGCDLHIYSDNTGAESCLRKGAAKSFDHSCIVHSMWRRAVELDVDLAVFRVPTAENLADLPSRRARARRAVLRAGRGRSVSQGGTAVAWAADFLAENGFARACELASADAADLEGWPVTAQAPVPSVLDQLGAPVALPITRGPRAALAEAAARLRSPADAARWREEERVRAMLQPCARSLPSVRSGLKCWEAYCIRMLKCPCTQLPPACADLVAWSAFFRCGETYANYCSYVKIGCLLTGVCVAVFDRPEVRRARAAVRARADWTPRPRLFIRKSAVAALVELGARRPEWLRASMLFLFAYTFLLRVPSEALPAVRVADAGDAPPFQAALVLGKSELTLLLRRRKNRPQGSRLSRKCWCSSCRATCPVHTLGPWVARCGLGRGLFGGISAAAALRTLREMPAALGGGALGARRRGASVLGVAASIARRGGTAEPAERAAAAAAAPAGPSERAVAAPSVGPPPSAAGAAVPVGLAEAAATPSCSEPPAQPQAAARSEHAAATERDPRRSRPTEGSSAPRSRRASARPCGTPRAAPSGRPRRRRRPSWRRSWRCGSWWSASRIQRIDALESELGLGDAALSPASRVLGRELSRELSVTVARHLSDAGGALTTGLSAVLGETKPMPKLSVVIGHEYEVISQRGSIVRRGDSLRSDIVAELPPGSCVRVMAVSQKVPRRVEIVYVNKPGLSEVSTEASEKADSEAPEGRDAPPESVVGWISASAKARPTEAAAATR</sequence>
<feature type="compositionally biased region" description="Low complexity" evidence="1">
    <location>
        <begin position="1572"/>
        <end position="1586"/>
    </location>
</feature>
<feature type="compositionally biased region" description="Basic and acidic residues" evidence="1">
    <location>
        <begin position="1348"/>
        <end position="1364"/>
    </location>
</feature>
<feature type="compositionally biased region" description="Low complexity" evidence="1">
    <location>
        <begin position="1282"/>
        <end position="1311"/>
    </location>
</feature>
<keyword evidence="3" id="KW-1185">Reference proteome</keyword>
<feature type="region of interest" description="Disordered" evidence="1">
    <location>
        <begin position="1542"/>
        <end position="1586"/>
    </location>
</feature>
<feature type="region of interest" description="Disordered" evidence="1">
    <location>
        <begin position="1282"/>
        <end position="1320"/>
    </location>
</feature>